<dbReference type="PROSITE" id="PS50846">
    <property type="entry name" value="HMA_2"/>
    <property type="match status" value="1"/>
</dbReference>
<feature type="compositionally biased region" description="Basic and acidic residues" evidence="6">
    <location>
        <begin position="172"/>
        <end position="194"/>
    </location>
</feature>
<dbReference type="Pfam" id="PF00403">
    <property type="entry name" value="HMA"/>
    <property type="match status" value="1"/>
</dbReference>
<dbReference type="GO" id="GO:0046872">
    <property type="term" value="F:metal ion binding"/>
    <property type="evidence" value="ECO:0007669"/>
    <property type="project" value="UniProtKB-KW"/>
</dbReference>
<keyword evidence="4" id="KW-0449">Lipoprotein</keyword>
<organism evidence="8 9">
    <name type="scientific">Cinchona calisaya</name>
    <dbReference type="NCBI Taxonomy" id="153742"/>
    <lineage>
        <taxon>Eukaryota</taxon>
        <taxon>Viridiplantae</taxon>
        <taxon>Streptophyta</taxon>
        <taxon>Embryophyta</taxon>
        <taxon>Tracheophyta</taxon>
        <taxon>Spermatophyta</taxon>
        <taxon>Magnoliopsida</taxon>
        <taxon>eudicotyledons</taxon>
        <taxon>Gunneridae</taxon>
        <taxon>Pentapetalae</taxon>
        <taxon>asterids</taxon>
        <taxon>lamiids</taxon>
        <taxon>Gentianales</taxon>
        <taxon>Rubiaceae</taxon>
        <taxon>Cinchonoideae</taxon>
        <taxon>Cinchoneae</taxon>
        <taxon>Cinchona</taxon>
    </lineage>
</organism>
<protein>
    <recommendedName>
        <fullName evidence="7">HMA domain-containing protein</fullName>
    </recommendedName>
</protein>
<comment type="caution">
    <text evidence="8">The sequence shown here is derived from an EMBL/GenBank/DDBJ whole genome shotgun (WGS) entry which is preliminary data.</text>
</comment>
<keyword evidence="2" id="KW-0488">Methylation</keyword>
<comment type="subcellular location">
    <subcellularLocation>
        <location evidence="1">Membrane</location>
        <topology evidence="1">Peripheral membrane protein</topology>
    </subcellularLocation>
</comment>
<dbReference type="GO" id="GO:0016020">
    <property type="term" value="C:membrane"/>
    <property type="evidence" value="ECO:0007669"/>
    <property type="project" value="UniProtKB-SubCell"/>
</dbReference>
<dbReference type="PANTHER" id="PTHR45868">
    <property type="entry name" value="HEAVY METAL-ASSOCIATED ISOPRENYLATED PLANT PROTEIN 33-RELATED"/>
    <property type="match status" value="1"/>
</dbReference>
<keyword evidence="4" id="KW-0636">Prenylation</keyword>
<gene>
    <name evidence="8" type="ORF">ACH5RR_001508</name>
</gene>
<feature type="domain" description="HMA" evidence="7">
    <location>
        <begin position="16"/>
        <end position="79"/>
    </location>
</feature>
<keyword evidence="3" id="KW-0479">Metal-binding</keyword>
<feature type="region of interest" description="Disordered" evidence="6">
    <location>
        <begin position="126"/>
        <end position="347"/>
    </location>
</feature>
<dbReference type="AlphaFoldDB" id="A0ABD3B3K8"/>
<evidence type="ECO:0000256" key="3">
    <source>
        <dbReference type="ARBA" id="ARBA00022723"/>
    </source>
</evidence>
<evidence type="ECO:0000256" key="1">
    <source>
        <dbReference type="ARBA" id="ARBA00004170"/>
    </source>
</evidence>
<dbReference type="GO" id="GO:0009626">
    <property type="term" value="P:plant-type hypersensitive response"/>
    <property type="evidence" value="ECO:0007669"/>
    <property type="project" value="UniProtKB-KW"/>
</dbReference>
<dbReference type="Gene3D" id="3.30.70.100">
    <property type="match status" value="1"/>
</dbReference>
<dbReference type="InterPro" id="IPR036163">
    <property type="entry name" value="HMA_dom_sf"/>
</dbReference>
<feature type="compositionally biased region" description="Pro residues" evidence="6">
    <location>
        <begin position="296"/>
        <end position="305"/>
    </location>
</feature>
<evidence type="ECO:0000256" key="6">
    <source>
        <dbReference type="SAM" id="MobiDB-lite"/>
    </source>
</evidence>
<dbReference type="FunFam" id="3.30.70.100:FF:000008">
    <property type="entry name" value="Copper transport protein ATOX1"/>
    <property type="match status" value="1"/>
</dbReference>
<sequence>MAAEEILEDPPTPTNYKKWVFKVSIHCEGCKKKVKKILNQVEGVYEIDIDTKQQKVTVTGNVEADTLLRKLTKSGKHAELWPEKADHKEKTSNKSKTKEKMNGQDIIEEPSKVSVNIKNISTVKEIKQPPLKGEAMVQEPSKNSQGGGGGGAARKNEESSGSGVAEVTSEGGKTKGGGDKAVTKELKMDEKKPESGSGGAQPPLAAEKNEKGGESDNTISRHVGKVGSGGGNDGNNSGKKKNKKGQNGNFNRGEQSSAAQEGVRSQKPEDGPQDASVPDHHFPPPHQSYDHYPPQFYGPPGPPPIYAVSYNTANPVGSNTASYYAPPQPNSYVYSHSRGPEIQAPPSDLDAYTRQPLDSFEIFSDENPNGCSIM</sequence>
<evidence type="ECO:0000313" key="8">
    <source>
        <dbReference type="EMBL" id="KAL3538142.1"/>
    </source>
</evidence>
<feature type="compositionally biased region" description="Basic and acidic residues" evidence="6">
    <location>
        <begin position="78"/>
        <end position="102"/>
    </location>
</feature>
<evidence type="ECO:0000256" key="2">
    <source>
        <dbReference type="ARBA" id="ARBA00022481"/>
    </source>
</evidence>
<dbReference type="CDD" id="cd00371">
    <property type="entry name" value="HMA"/>
    <property type="match status" value="1"/>
</dbReference>
<proteinExistence type="inferred from homology"/>
<feature type="compositionally biased region" description="Polar residues" evidence="6">
    <location>
        <begin position="309"/>
        <end position="322"/>
    </location>
</feature>
<dbReference type="PANTHER" id="PTHR45868:SF80">
    <property type="entry name" value="F15K9.8-RELATED"/>
    <property type="match status" value="1"/>
</dbReference>
<evidence type="ECO:0000256" key="4">
    <source>
        <dbReference type="ARBA" id="ARBA00023289"/>
    </source>
</evidence>
<accession>A0ABD3B3K8</accession>
<evidence type="ECO:0000313" key="9">
    <source>
        <dbReference type="Proteomes" id="UP001630127"/>
    </source>
</evidence>
<dbReference type="Proteomes" id="UP001630127">
    <property type="component" value="Unassembled WGS sequence"/>
</dbReference>
<dbReference type="SUPFAM" id="SSF55008">
    <property type="entry name" value="HMA, heavy metal-associated domain"/>
    <property type="match status" value="1"/>
</dbReference>
<evidence type="ECO:0000259" key="7">
    <source>
        <dbReference type="PROSITE" id="PS50846"/>
    </source>
</evidence>
<comment type="similarity">
    <text evidence="5">Belongs to the HIPP family.</text>
</comment>
<dbReference type="InterPro" id="IPR006121">
    <property type="entry name" value="HMA_dom"/>
</dbReference>
<keyword evidence="9" id="KW-1185">Reference proteome</keyword>
<name>A0ABD3B3K8_9GENT</name>
<evidence type="ECO:0000256" key="5">
    <source>
        <dbReference type="ARBA" id="ARBA00024045"/>
    </source>
</evidence>
<feature type="region of interest" description="Disordered" evidence="6">
    <location>
        <begin position="78"/>
        <end position="110"/>
    </location>
</feature>
<dbReference type="EMBL" id="JBJUIK010000001">
    <property type="protein sequence ID" value="KAL3538142.1"/>
    <property type="molecule type" value="Genomic_DNA"/>
</dbReference>
<reference evidence="8 9" key="1">
    <citation type="submission" date="2024-11" db="EMBL/GenBank/DDBJ databases">
        <title>A near-complete genome assembly of Cinchona calisaya.</title>
        <authorList>
            <person name="Lian D.C."/>
            <person name="Zhao X.W."/>
            <person name="Wei L."/>
        </authorList>
    </citation>
    <scope>NUCLEOTIDE SEQUENCE [LARGE SCALE GENOMIC DNA]</scope>
    <source>
        <tissue evidence="8">Nenye</tissue>
    </source>
</reference>